<evidence type="ECO:0000256" key="9">
    <source>
        <dbReference type="SAM" id="Coils"/>
    </source>
</evidence>
<feature type="domain" description="PAS" evidence="10">
    <location>
        <begin position="233"/>
        <end position="306"/>
    </location>
</feature>
<dbReference type="PROSITE" id="PS50113">
    <property type="entry name" value="PAC"/>
    <property type="match status" value="3"/>
</dbReference>
<dbReference type="SUPFAM" id="SSF55874">
    <property type="entry name" value="ATPase domain of HSP90 chaperone/DNA topoisomerase II/histidine kinase"/>
    <property type="match status" value="1"/>
</dbReference>
<dbReference type="InterPro" id="IPR011712">
    <property type="entry name" value="Sig_transdc_His_kin_sub3_dim/P"/>
</dbReference>
<dbReference type="RefSeq" id="WP_257918596.1">
    <property type="nucleotide sequence ID" value="NZ_JAMXQV010000002.1"/>
</dbReference>
<dbReference type="InterPro" id="IPR013656">
    <property type="entry name" value="PAS_4"/>
</dbReference>
<dbReference type="CDD" id="cd16917">
    <property type="entry name" value="HATPase_UhpB-NarQ-NarX-like"/>
    <property type="match status" value="1"/>
</dbReference>
<evidence type="ECO:0000256" key="1">
    <source>
        <dbReference type="ARBA" id="ARBA00000085"/>
    </source>
</evidence>
<comment type="caution">
    <text evidence="12">The sequence shown here is derived from an EMBL/GenBank/DDBJ whole genome shotgun (WGS) entry which is preliminary data.</text>
</comment>
<dbReference type="GO" id="GO:0046983">
    <property type="term" value="F:protein dimerization activity"/>
    <property type="evidence" value="ECO:0007669"/>
    <property type="project" value="InterPro"/>
</dbReference>
<dbReference type="GO" id="GO:0016020">
    <property type="term" value="C:membrane"/>
    <property type="evidence" value="ECO:0007669"/>
    <property type="project" value="InterPro"/>
</dbReference>
<dbReference type="PANTHER" id="PTHR24421:SF10">
    <property type="entry name" value="NITRATE_NITRITE SENSOR PROTEIN NARQ"/>
    <property type="match status" value="1"/>
</dbReference>
<feature type="domain" description="PAC" evidence="11">
    <location>
        <begin position="308"/>
        <end position="360"/>
    </location>
</feature>
<feature type="domain" description="PAS" evidence="10">
    <location>
        <begin position="105"/>
        <end position="178"/>
    </location>
</feature>
<keyword evidence="9" id="KW-0175">Coiled coil</keyword>
<dbReference type="InterPro" id="IPR003594">
    <property type="entry name" value="HATPase_dom"/>
</dbReference>
<keyword evidence="4" id="KW-0808">Transferase</keyword>
<evidence type="ECO:0000256" key="4">
    <source>
        <dbReference type="ARBA" id="ARBA00022679"/>
    </source>
</evidence>
<evidence type="ECO:0000256" key="6">
    <source>
        <dbReference type="ARBA" id="ARBA00022777"/>
    </source>
</evidence>
<evidence type="ECO:0000313" key="13">
    <source>
        <dbReference type="Proteomes" id="UP001144096"/>
    </source>
</evidence>
<dbReference type="InterPro" id="IPR013767">
    <property type="entry name" value="PAS_fold"/>
</dbReference>
<feature type="domain" description="PAC" evidence="11">
    <location>
        <begin position="61"/>
        <end position="113"/>
    </location>
</feature>
<evidence type="ECO:0000256" key="7">
    <source>
        <dbReference type="ARBA" id="ARBA00022840"/>
    </source>
</evidence>
<dbReference type="InterPro" id="IPR000014">
    <property type="entry name" value="PAS"/>
</dbReference>
<dbReference type="AlphaFoldDB" id="A0A9X2N4N5"/>
<feature type="domain" description="PAC" evidence="11">
    <location>
        <begin position="169"/>
        <end position="232"/>
    </location>
</feature>
<dbReference type="GO" id="GO:0006355">
    <property type="term" value="P:regulation of DNA-templated transcription"/>
    <property type="evidence" value="ECO:0007669"/>
    <property type="project" value="InterPro"/>
</dbReference>
<keyword evidence="8" id="KW-0902">Two-component regulatory system</keyword>
<sequence>MEDHGTVTLDPEGRVTSCDARAERITGWSAAELAGRHYSVLSPPGAGAAERLAVAAARGRVEDEGWQVRPDGSRFWANVVVTARFDERNGLLGFETVTRDLTSEAESPFRLLVQSVRDYAIFLLDSGGRIASWNAGAERIKGWPAAEIIGQHFSAFYPPEDVAAGKPERELEIAVARGSVEDEGWRVRKDGSRFWANVVITALFDEQGRLQGFGKVTRDLTERRNAEEALRESEERFRLLVQSVQDYGIFMLDPGGRISSWNAGAERIKGWSAAEIIGQHFSMFYPPEDVAAGKPQWELEIAVDEGRLEDEGWRLRKDGSRFWANVVITALFDEQRQLKGFGKVTRDMTERRNAEQALRERRRLVGHLVDAQEVERRRIAWDVHDESIQSMVAVGMRLQLLASRLPAPHAAAVAGLDESVQAAIGRLRGLVSRLRPPELDRHGLVEAVSGYVEEVAGRWGLAHSVRDGLTDEPSPEAAITVYRICQEALANVHKHARATRVDLDMSTVDNGTSVRITDDGAGMAADDTGAGHFGLVEMRERAEAAHGWLSVTSTPGRGTVVEFWLPMLPDVPGFEP</sequence>
<dbReference type="Pfam" id="PF00989">
    <property type="entry name" value="PAS"/>
    <property type="match status" value="1"/>
</dbReference>
<evidence type="ECO:0000256" key="5">
    <source>
        <dbReference type="ARBA" id="ARBA00022741"/>
    </source>
</evidence>
<dbReference type="CDD" id="cd00130">
    <property type="entry name" value="PAS"/>
    <property type="match status" value="3"/>
</dbReference>
<dbReference type="EMBL" id="JAMXQV010000002">
    <property type="protein sequence ID" value="MCR6481949.1"/>
    <property type="molecule type" value="Genomic_DNA"/>
</dbReference>
<gene>
    <name evidence="12" type="ORF">M8542_03890</name>
</gene>
<comment type="catalytic activity">
    <reaction evidence="1">
        <text>ATP + protein L-histidine = ADP + protein N-phospho-L-histidine.</text>
        <dbReference type="EC" id="2.7.13.3"/>
    </reaction>
</comment>
<feature type="domain" description="PAS" evidence="10">
    <location>
        <begin position="1"/>
        <end position="43"/>
    </location>
</feature>
<dbReference type="SUPFAM" id="SSF55785">
    <property type="entry name" value="PYP-like sensor domain (PAS domain)"/>
    <property type="match status" value="3"/>
</dbReference>
<dbReference type="Pfam" id="PF07730">
    <property type="entry name" value="HisKA_3"/>
    <property type="match status" value="1"/>
</dbReference>
<dbReference type="InterPro" id="IPR035965">
    <property type="entry name" value="PAS-like_dom_sf"/>
</dbReference>
<dbReference type="Pfam" id="PF13426">
    <property type="entry name" value="PAS_9"/>
    <property type="match status" value="1"/>
</dbReference>
<evidence type="ECO:0000256" key="2">
    <source>
        <dbReference type="ARBA" id="ARBA00012438"/>
    </source>
</evidence>
<evidence type="ECO:0000259" key="11">
    <source>
        <dbReference type="PROSITE" id="PS50113"/>
    </source>
</evidence>
<dbReference type="Gene3D" id="1.20.5.1930">
    <property type="match status" value="1"/>
</dbReference>
<dbReference type="Gene3D" id="3.30.450.20">
    <property type="entry name" value="PAS domain"/>
    <property type="match status" value="3"/>
</dbReference>
<dbReference type="GO" id="GO:0000155">
    <property type="term" value="F:phosphorelay sensor kinase activity"/>
    <property type="evidence" value="ECO:0007669"/>
    <property type="project" value="InterPro"/>
</dbReference>
<evidence type="ECO:0000256" key="8">
    <source>
        <dbReference type="ARBA" id="ARBA00023012"/>
    </source>
</evidence>
<name>A0A9X2N4N5_9PSEU</name>
<keyword evidence="5" id="KW-0547">Nucleotide-binding</keyword>
<keyword evidence="3" id="KW-0597">Phosphoprotein</keyword>
<dbReference type="PROSITE" id="PS50112">
    <property type="entry name" value="PAS"/>
    <property type="match status" value="3"/>
</dbReference>
<evidence type="ECO:0000256" key="3">
    <source>
        <dbReference type="ARBA" id="ARBA00022553"/>
    </source>
</evidence>
<keyword evidence="6" id="KW-0418">Kinase</keyword>
<dbReference type="InterPro" id="IPR001610">
    <property type="entry name" value="PAC"/>
</dbReference>
<evidence type="ECO:0000313" key="12">
    <source>
        <dbReference type="EMBL" id="MCR6481949.1"/>
    </source>
</evidence>
<dbReference type="InterPro" id="IPR050482">
    <property type="entry name" value="Sensor_HK_TwoCompSys"/>
</dbReference>
<keyword evidence="7" id="KW-0067">ATP-binding</keyword>
<dbReference type="Pfam" id="PF08448">
    <property type="entry name" value="PAS_4"/>
    <property type="match status" value="1"/>
</dbReference>
<feature type="coiled-coil region" evidence="9">
    <location>
        <begin position="216"/>
        <end position="243"/>
    </location>
</feature>
<dbReference type="SMART" id="SM00086">
    <property type="entry name" value="PAC"/>
    <property type="match status" value="3"/>
</dbReference>
<dbReference type="Proteomes" id="UP001144096">
    <property type="component" value="Unassembled WGS sequence"/>
</dbReference>
<reference evidence="12" key="1">
    <citation type="submission" date="2022-06" db="EMBL/GenBank/DDBJ databases">
        <title>Amycolatopsis iheyaensis sp. nov., a new species of the genus Amycolatopsis isolated from soil in Iheya island, Japan.</title>
        <authorList>
            <person name="Ngamcharungchit C."/>
            <person name="Kanto H."/>
            <person name="Take A."/>
            <person name="Intra B."/>
            <person name="Matsumoto A."/>
            <person name="Panbangred W."/>
            <person name="Inahashi Y."/>
        </authorList>
    </citation>
    <scope>NUCLEOTIDE SEQUENCE</scope>
    <source>
        <strain evidence="12">OK19-0408</strain>
    </source>
</reference>
<dbReference type="Pfam" id="PF02518">
    <property type="entry name" value="HATPase_c"/>
    <property type="match status" value="1"/>
</dbReference>
<organism evidence="12 13">
    <name type="scientific">Amycolatopsis iheyensis</name>
    <dbReference type="NCBI Taxonomy" id="2945988"/>
    <lineage>
        <taxon>Bacteria</taxon>
        <taxon>Bacillati</taxon>
        <taxon>Actinomycetota</taxon>
        <taxon>Actinomycetes</taxon>
        <taxon>Pseudonocardiales</taxon>
        <taxon>Pseudonocardiaceae</taxon>
        <taxon>Amycolatopsis</taxon>
    </lineage>
</organism>
<dbReference type="SMART" id="SM00091">
    <property type="entry name" value="PAS"/>
    <property type="match status" value="3"/>
</dbReference>
<dbReference type="EC" id="2.7.13.3" evidence="2"/>
<keyword evidence="13" id="KW-1185">Reference proteome</keyword>
<evidence type="ECO:0000259" key="10">
    <source>
        <dbReference type="PROSITE" id="PS50112"/>
    </source>
</evidence>
<dbReference type="PANTHER" id="PTHR24421">
    <property type="entry name" value="NITRATE/NITRITE SENSOR PROTEIN NARX-RELATED"/>
    <property type="match status" value="1"/>
</dbReference>
<proteinExistence type="predicted"/>
<dbReference type="NCBIfam" id="TIGR00229">
    <property type="entry name" value="sensory_box"/>
    <property type="match status" value="3"/>
</dbReference>
<accession>A0A9X2N4N5</accession>
<dbReference type="Gene3D" id="3.30.565.10">
    <property type="entry name" value="Histidine kinase-like ATPase, C-terminal domain"/>
    <property type="match status" value="1"/>
</dbReference>
<dbReference type="InterPro" id="IPR000700">
    <property type="entry name" value="PAS-assoc_C"/>
</dbReference>
<dbReference type="InterPro" id="IPR036890">
    <property type="entry name" value="HATPase_C_sf"/>
</dbReference>
<dbReference type="GO" id="GO:0005524">
    <property type="term" value="F:ATP binding"/>
    <property type="evidence" value="ECO:0007669"/>
    <property type="project" value="UniProtKB-KW"/>
</dbReference>
<dbReference type="SMART" id="SM00387">
    <property type="entry name" value="HATPase_c"/>
    <property type="match status" value="1"/>
</dbReference>
<protein>
    <recommendedName>
        <fullName evidence="2">histidine kinase</fullName>
        <ecNumber evidence="2">2.7.13.3</ecNumber>
    </recommendedName>
</protein>